<evidence type="ECO:0000313" key="2">
    <source>
        <dbReference type="EMBL" id="SHN12354.1"/>
    </source>
</evidence>
<dbReference type="EMBL" id="FRBK01000020">
    <property type="protein sequence ID" value="SHN12354.1"/>
    <property type="molecule type" value="Genomic_DNA"/>
</dbReference>
<dbReference type="RefSeq" id="WP_143179740.1">
    <property type="nucleotide sequence ID" value="NZ_FRBK01000020.1"/>
</dbReference>
<gene>
    <name evidence="2" type="ORF">SAMN05216268_12070</name>
</gene>
<dbReference type="Proteomes" id="UP000184388">
    <property type="component" value="Unassembled WGS sequence"/>
</dbReference>
<dbReference type="AlphaFoldDB" id="A0A9X8N626"/>
<comment type="caution">
    <text evidence="2">The sequence shown here is derived from an EMBL/GenBank/DDBJ whole genome shotgun (WGS) entry which is preliminary data.</text>
</comment>
<evidence type="ECO:0000313" key="3">
    <source>
        <dbReference type="Proteomes" id="UP000184388"/>
    </source>
</evidence>
<name>A0A9X8N626_9ACTN</name>
<feature type="region of interest" description="Disordered" evidence="1">
    <location>
        <begin position="113"/>
        <end position="194"/>
    </location>
</feature>
<protein>
    <submittedName>
        <fullName evidence="2">Uncharacterized protein</fullName>
    </submittedName>
</protein>
<sequence>MLGILTEFEQARHAEITAAGGNPDDDRDRLEYVRAIAKQYQHHHREAAELPVLIQSLAEDLDLNDVRALRVAGETAVALTPEVIMRAADRGMKAPEIAGKLALRPHAYMTSFARSGRSGTRPAPSSSPEPARARSGDLTAVRARLATMGATPTMANTNPTEQPVNPKETTGPSCEEGPVAALTRPSEDHPSPLLSSQITTQMKGQRDRKAQLIRSVDAAARSRLPRFPNTRQPPYWVTR</sequence>
<organism evidence="2 3">
    <name type="scientific">Streptomyces yunnanensis</name>
    <dbReference type="NCBI Taxonomy" id="156453"/>
    <lineage>
        <taxon>Bacteria</taxon>
        <taxon>Bacillati</taxon>
        <taxon>Actinomycetota</taxon>
        <taxon>Actinomycetes</taxon>
        <taxon>Kitasatosporales</taxon>
        <taxon>Streptomycetaceae</taxon>
        <taxon>Streptomyces</taxon>
    </lineage>
</organism>
<reference evidence="3" key="1">
    <citation type="submission" date="2016-11" db="EMBL/GenBank/DDBJ databases">
        <authorList>
            <person name="Jaros S."/>
            <person name="Januszkiewicz K."/>
            <person name="Wedrychowicz H."/>
        </authorList>
    </citation>
    <scope>NUCLEOTIDE SEQUENCE [LARGE SCALE GENOMIC DNA]</scope>
    <source>
        <strain evidence="3">CGMCC 4.3555</strain>
    </source>
</reference>
<proteinExistence type="predicted"/>
<accession>A0A9X8N626</accession>
<feature type="compositionally biased region" description="Polar residues" evidence="1">
    <location>
        <begin position="153"/>
        <end position="172"/>
    </location>
</feature>
<feature type="compositionally biased region" description="Low complexity" evidence="1">
    <location>
        <begin position="121"/>
        <end position="130"/>
    </location>
</feature>
<evidence type="ECO:0000256" key="1">
    <source>
        <dbReference type="SAM" id="MobiDB-lite"/>
    </source>
</evidence>